<protein>
    <submittedName>
        <fullName evidence="1">CLUMA_CG014992, isoform A</fullName>
    </submittedName>
</protein>
<dbReference type="Gene3D" id="2.130.10.130">
    <property type="entry name" value="Integrin alpha, N-terminal"/>
    <property type="match status" value="1"/>
</dbReference>
<dbReference type="AlphaFoldDB" id="A0A1J1INN9"/>
<gene>
    <name evidence="1" type="ORF">CLUMA_CG014992</name>
</gene>
<proteinExistence type="predicted"/>
<evidence type="ECO:0000313" key="2">
    <source>
        <dbReference type="Proteomes" id="UP000183832"/>
    </source>
</evidence>
<dbReference type="InterPro" id="IPR028994">
    <property type="entry name" value="Integrin_alpha_N"/>
</dbReference>
<keyword evidence="2" id="KW-1185">Reference proteome</keyword>
<dbReference type="STRING" id="568069.A0A1J1INN9"/>
<accession>A0A1J1INN9</accession>
<dbReference type="OrthoDB" id="5317514at2759"/>
<name>A0A1J1INN9_9DIPT</name>
<sequence>MFFNLQNTSNDLEQTTKDTKAVTIDADKESSRVRKTYWGYHRQGSCQAGFSAAITKSKTSNFGWYAKIYLLKTSYLTSLTHYAFKRLFTIVKHKRNSKSGDRLFIGAPGSWYWQVQFIEPLKNDFTAFNLISFKPQNKTHSVSYISIPPIMSRKRITQHTLINSLLVQTNIQTQKQ</sequence>
<organism evidence="1 2">
    <name type="scientific">Clunio marinus</name>
    <dbReference type="NCBI Taxonomy" id="568069"/>
    <lineage>
        <taxon>Eukaryota</taxon>
        <taxon>Metazoa</taxon>
        <taxon>Ecdysozoa</taxon>
        <taxon>Arthropoda</taxon>
        <taxon>Hexapoda</taxon>
        <taxon>Insecta</taxon>
        <taxon>Pterygota</taxon>
        <taxon>Neoptera</taxon>
        <taxon>Endopterygota</taxon>
        <taxon>Diptera</taxon>
        <taxon>Nematocera</taxon>
        <taxon>Chironomoidea</taxon>
        <taxon>Chironomidae</taxon>
        <taxon>Clunio</taxon>
    </lineage>
</organism>
<dbReference type="EMBL" id="CVRI01000056">
    <property type="protein sequence ID" value="CRL01776.1"/>
    <property type="molecule type" value="Genomic_DNA"/>
</dbReference>
<evidence type="ECO:0000313" key="1">
    <source>
        <dbReference type="EMBL" id="CRL01776.1"/>
    </source>
</evidence>
<dbReference type="Proteomes" id="UP000183832">
    <property type="component" value="Unassembled WGS sequence"/>
</dbReference>
<reference evidence="1 2" key="1">
    <citation type="submission" date="2015-04" db="EMBL/GenBank/DDBJ databases">
        <authorList>
            <person name="Syromyatnikov M.Y."/>
            <person name="Popov V.N."/>
        </authorList>
    </citation>
    <scope>NUCLEOTIDE SEQUENCE [LARGE SCALE GENOMIC DNA]</scope>
</reference>